<dbReference type="InterPro" id="IPR052931">
    <property type="entry name" value="Prophage_regulatory_activator"/>
</dbReference>
<proteinExistence type="predicted"/>
<sequence length="80" mass="8711">MGAIILRLPAVKARTGLSRSTIYLHISEGRFPKPVPLGARAVGWPEDEVKAINAARIAGKSDDEIRALVIKLHADRKTRA</sequence>
<dbReference type="OrthoDB" id="8455288at2"/>
<protein>
    <submittedName>
        <fullName evidence="1">AlpA family transcriptional regulator</fullName>
    </submittedName>
</protein>
<dbReference type="EMBL" id="CP038033">
    <property type="protein sequence ID" value="QBQ56640.1"/>
    <property type="molecule type" value="Genomic_DNA"/>
</dbReference>
<dbReference type="Proteomes" id="UP000294325">
    <property type="component" value="Chromosome"/>
</dbReference>
<reference evidence="1 2" key="1">
    <citation type="submission" date="2019-03" db="EMBL/GenBank/DDBJ databases">
        <title>The genome sequence of Nitrosococcus wardiae strain D1FHST reveals the archetypal metabolic capacity of ammonia-oxidizing Gammaproteobacteria.</title>
        <authorList>
            <person name="Wang L."/>
            <person name="Lim C.K."/>
            <person name="Hanson T.E."/>
            <person name="Dang H."/>
            <person name="Klotz M.G."/>
        </authorList>
    </citation>
    <scope>NUCLEOTIDE SEQUENCE [LARGE SCALE GENOMIC DNA]</scope>
    <source>
        <strain evidence="1 2">D1FHS</strain>
    </source>
</reference>
<dbReference type="Gene3D" id="1.10.238.160">
    <property type="match status" value="1"/>
</dbReference>
<dbReference type="RefSeq" id="WP_134359908.1">
    <property type="nucleotide sequence ID" value="NZ_CP038033.1"/>
</dbReference>
<evidence type="ECO:0000313" key="1">
    <source>
        <dbReference type="EMBL" id="QBQ56640.1"/>
    </source>
</evidence>
<accession>A0A4P7C4A4</accession>
<dbReference type="Pfam" id="PF05930">
    <property type="entry name" value="Phage_AlpA"/>
    <property type="match status" value="1"/>
</dbReference>
<gene>
    <name evidence="1" type="ORF">E3U44_17535</name>
</gene>
<organism evidence="1 2">
    <name type="scientific">Nitrosococcus wardiae</name>
    <dbReference type="NCBI Taxonomy" id="1814290"/>
    <lineage>
        <taxon>Bacteria</taxon>
        <taxon>Pseudomonadati</taxon>
        <taxon>Pseudomonadota</taxon>
        <taxon>Gammaproteobacteria</taxon>
        <taxon>Chromatiales</taxon>
        <taxon>Chromatiaceae</taxon>
        <taxon>Nitrosococcus</taxon>
    </lineage>
</organism>
<name>A0A4P7C4A4_9GAMM</name>
<dbReference type="PANTHER" id="PTHR36154">
    <property type="entry name" value="DNA-BINDING TRANSCRIPTIONAL ACTIVATOR ALPA"/>
    <property type="match status" value="1"/>
</dbReference>
<dbReference type="InterPro" id="IPR010260">
    <property type="entry name" value="AlpA"/>
</dbReference>
<dbReference type="AlphaFoldDB" id="A0A4P7C4A4"/>
<dbReference type="KEGG" id="nwr:E3U44_17535"/>
<evidence type="ECO:0000313" key="2">
    <source>
        <dbReference type="Proteomes" id="UP000294325"/>
    </source>
</evidence>
<dbReference type="PANTHER" id="PTHR36154:SF1">
    <property type="entry name" value="DNA-BINDING TRANSCRIPTIONAL ACTIVATOR ALPA"/>
    <property type="match status" value="1"/>
</dbReference>
<keyword evidence="2" id="KW-1185">Reference proteome</keyword>